<evidence type="ECO:0000259" key="1">
    <source>
        <dbReference type="Pfam" id="PF01979"/>
    </source>
</evidence>
<dbReference type="InterPro" id="IPR011059">
    <property type="entry name" value="Metal-dep_hydrolase_composite"/>
</dbReference>
<dbReference type="Gene3D" id="3.20.20.140">
    <property type="entry name" value="Metal-dependent hydrolases"/>
    <property type="match status" value="1"/>
</dbReference>
<keyword evidence="2" id="KW-0378">Hydrolase</keyword>
<dbReference type="EMBL" id="WMEQ01000011">
    <property type="protein sequence ID" value="MYL34717.1"/>
    <property type="molecule type" value="Genomic_DNA"/>
</dbReference>
<dbReference type="SUPFAM" id="SSF51338">
    <property type="entry name" value="Composite domain of metallo-dependent hydrolases"/>
    <property type="match status" value="1"/>
</dbReference>
<dbReference type="GO" id="GO:0016810">
    <property type="term" value="F:hydrolase activity, acting on carbon-nitrogen (but not peptide) bonds"/>
    <property type="evidence" value="ECO:0007669"/>
    <property type="project" value="InterPro"/>
</dbReference>
<dbReference type="SUPFAM" id="SSF51556">
    <property type="entry name" value="Metallo-dependent hydrolases"/>
    <property type="match status" value="1"/>
</dbReference>
<accession>A0A6I5A1C2</accession>
<proteinExistence type="predicted"/>
<dbReference type="RefSeq" id="WP_160847083.1">
    <property type="nucleotide sequence ID" value="NZ_WMEQ01000011.1"/>
</dbReference>
<evidence type="ECO:0000313" key="3">
    <source>
        <dbReference type="Proteomes" id="UP000468638"/>
    </source>
</evidence>
<dbReference type="InterPro" id="IPR006680">
    <property type="entry name" value="Amidohydro-rel"/>
</dbReference>
<comment type="caution">
    <text evidence="2">The sequence shown here is derived from an EMBL/GenBank/DDBJ whole genome shotgun (WGS) entry which is preliminary data.</text>
</comment>
<feature type="domain" description="Amidohydrolase-related" evidence="1">
    <location>
        <begin position="50"/>
        <end position="376"/>
    </location>
</feature>
<protein>
    <submittedName>
        <fullName evidence="2">Amidohydrolase family protein</fullName>
    </submittedName>
</protein>
<dbReference type="PANTHER" id="PTHR43135">
    <property type="entry name" value="ALPHA-D-RIBOSE 1-METHYLPHOSPHONATE 5-TRIPHOSPHATE DIPHOSPHATASE"/>
    <property type="match status" value="1"/>
</dbReference>
<reference evidence="2 3" key="1">
    <citation type="submission" date="2019-11" db="EMBL/GenBank/DDBJ databases">
        <title>Genome sequences of 17 halophilic strains isolated from different environments.</title>
        <authorList>
            <person name="Furrow R.E."/>
        </authorList>
    </citation>
    <scope>NUCLEOTIDE SEQUENCE [LARGE SCALE GENOMIC DNA]</scope>
    <source>
        <strain evidence="2 3">22514_16_FS</strain>
    </source>
</reference>
<gene>
    <name evidence="2" type="ORF">GLW05_14065</name>
</gene>
<organism evidence="2 3">
    <name type="scientific">Pontibacillus yanchengensis</name>
    <dbReference type="NCBI Taxonomy" id="462910"/>
    <lineage>
        <taxon>Bacteria</taxon>
        <taxon>Bacillati</taxon>
        <taxon>Bacillota</taxon>
        <taxon>Bacilli</taxon>
        <taxon>Bacillales</taxon>
        <taxon>Bacillaceae</taxon>
        <taxon>Pontibacillus</taxon>
    </lineage>
</organism>
<sequence length="379" mass="41183">MIAIINASGYDGTGETFDESTIFINDGIIEKISKEKPPENYETINAKGKIVTPGLIDVHTHLGVFEQGIGQEGHDFNETSNATTAEIRALDGINPFDKGFEDARSGGVTTVQILPGSANVIGGEMVVVKTAGTIVDEMVLRNPSGLKAATGENPKRVHGGKGKLPNTRMGVAALLRKKLIEAQNYVNALEKVDKERNLEMEQIAKVLNNEIPLRVHAHRSEDIATVLRVKKEFDIDITIEHGTEGHMMIDYLTKHKDVSIAVGPTMTSRSKIELANRGWNTLTAFADANIPFTITTDHPVVTIEHLITSAIMGVKHGLDEGLAMQALTLHGAKHLGIADRVGSLEKGKDADLVIWSGDPFDLRNSVEQTMINGEWVFNS</sequence>
<dbReference type="InterPro" id="IPR032466">
    <property type="entry name" value="Metal_Hydrolase"/>
</dbReference>
<dbReference type="PANTHER" id="PTHR43135:SF3">
    <property type="entry name" value="ALPHA-D-RIBOSE 1-METHYLPHOSPHONATE 5-TRIPHOSPHATE DIPHOSPHATASE"/>
    <property type="match status" value="1"/>
</dbReference>
<dbReference type="Pfam" id="PF01979">
    <property type="entry name" value="Amidohydro_1"/>
    <property type="match status" value="1"/>
</dbReference>
<name>A0A6I5A1C2_9BACI</name>
<dbReference type="AlphaFoldDB" id="A0A6I5A1C2"/>
<dbReference type="CDD" id="cd01309">
    <property type="entry name" value="Met_dep_hydrolase_C"/>
    <property type="match status" value="1"/>
</dbReference>
<dbReference type="InterPro" id="IPR051781">
    <property type="entry name" value="Metallo-dep_Hydrolase"/>
</dbReference>
<dbReference type="Proteomes" id="UP000468638">
    <property type="component" value="Unassembled WGS sequence"/>
</dbReference>
<dbReference type="OrthoDB" id="9797498at2"/>
<evidence type="ECO:0000313" key="2">
    <source>
        <dbReference type="EMBL" id="MYL34717.1"/>
    </source>
</evidence>